<protein>
    <submittedName>
        <fullName evidence="2">Uncharacterized protein</fullName>
    </submittedName>
</protein>
<accession>A0A4D9CRP2</accession>
<dbReference type="Proteomes" id="UP000355283">
    <property type="component" value="Unassembled WGS sequence"/>
</dbReference>
<comment type="caution">
    <text evidence="2">The sequence shown here is derived from an EMBL/GenBank/DDBJ whole genome shotgun (WGS) entry which is preliminary data.</text>
</comment>
<keyword evidence="3" id="KW-1185">Reference proteome</keyword>
<organism evidence="2 3">
    <name type="scientific">Nannochloropsis salina CCMP1776</name>
    <dbReference type="NCBI Taxonomy" id="1027361"/>
    <lineage>
        <taxon>Eukaryota</taxon>
        <taxon>Sar</taxon>
        <taxon>Stramenopiles</taxon>
        <taxon>Ochrophyta</taxon>
        <taxon>Eustigmatophyceae</taxon>
        <taxon>Eustigmatales</taxon>
        <taxon>Monodopsidaceae</taxon>
        <taxon>Microchloropsis</taxon>
        <taxon>Microchloropsis salina</taxon>
    </lineage>
</organism>
<dbReference type="AlphaFoldDB" id="A0A4D9CRP2"/>
<proteinExistence type="predicted"/>
<evidence type="ECO:0000313" key="2">
    <source>
        <dbReference type="EMBL" id="TFJ81921.1"/>
    </source>
</evidence>
<gene>
    <name evidence="2" type="ORF">NSK_006589</name>
</gene>
<reference evidence="2 3" key="1">
    <citation type="submission" date="2019-01" db="EMBL/GenBank/DDBJ databases">
        <title>Nuclear Genome Assembly of the Microalgal Biofuel strain Nannochloropsis salina CCMP1776.</title>
        <authorList>
            <person name="Hovde B."/>
        </authorList>
    </citation>
    <scope>NUCLEOTIDE SEQUENCE [LARGE SCALE GENOMIC DNA]</scope>
    <source>
        <strain evidence="2 3">CCMP1776</strain>
    </source>
</reference>
<evidence type="ECO:0000256" key="1">
    <source>
        <dbReference type="SAM" id="MobiDB-lite"/>
    </source>
</evidence>
<evidence type="ECO:0000313" key="3">
    <source>
        <dbReference type="Proteomes" id="UP000355283"/>
    </source>
</evidence>
<name>A0A4D9CRP2_9STRA</name>
<dbReference type="SUPFAM" id="SSF53474">
    <property type="entry name" value="alpha/beta-Hydrolases"/>
    <property type="match status" value="1"/>
</dbReference>
<dbReference type="InterPro" id="IPR029058">
    <property type="entry name" value="AB_hydrolase_fold"/>
</dbReference>
<dbReference type="Gene3D" id="3.40.50.1820">
    <property type="entry name" value="alpha/beta hydrolase"/>
    <property type="match status" value="1"/>
</dbReference>
<dbReference type="EMBL" id="SDOX01000121">
    <property type="protein sequence ID" value="TFJ81921.1"/>
    <property type="molecule type" value="Genomic_DNA"/>
</dbReference>
<feature type="compositionally biased region" description="Basic and acidic residues" evidence="1">
    <location>
        <begin position="55"/>
        <end position="67"/>
    </location>
</feature>
<feature type="region of interest" description="Disordered" evidence="1">
    <location>
        <begin position="20"/>
        <end position="70"/>
    </location>
</feature>
<feature type="compositionally biased region" description="Basic and acidic residues" evidence="1">
    <location>
        <begin position="29"/>
        <end position="48"/>
    </location>
</feature>
<sequence>MMLCGEDEGKDTFVLDVLTGSRSNAGSQTEREEVRFRANRRERNEPFRRAGGVKDGNRSRDEVESKRPTPARLPRLCPRRLGTIWLHYGFYDSFRLLNEGTTVAHDWKELFRNGTCDPGLSIITGHSLGGALTVYASILKWPGIPITFAAPRAVINGSCPSDLEREARLSLVSIRGGQAEAVGPMTDRAKGAAPAHAHLKHDLSLPSYPLTRVFLTDDPVPATLPASDAMRLEEITGAWTHCGCALALQTSIPVISSPQDEEKGEPGRAHFAAKAQGCGSNEPLRLPSLLPTPQTIADATRISGEEEGWKAGTERNALPYGLLAPADLKRHLHTRYVHAVDEACEGPWDSMRCIFDHEMR</sequence>